<feature type="transmembrane region" description="Helical" evidence="7">
    <location>
        <begin position="295"/>
        <end position="319"/>
    </location>
</feature>
<keyword evidence="11" id="KW-1185">Reference proteome</keyword>
<reference evidence="10" key="1">
    <citation type="submission" date="2022-12" db="EMBL/GenBank/DDBJ databases">
        <title>New Phytohabitans aurantiacus sp. RD004123 nov., an actinomycete isolated from soil.</title>
        <authorList>
            <person name="Triningsih D.W."/>
            <person name="Harunari E."/>
            <person name="Igarashi Y."/>
        </authorList>
    </citation>
    <scope>NUCLEOTIDE SEQUENCE</scope>
    <source>
        <strain evidence="10">RD004123</strain>
    </source>
</reference>
<sequence length="327" mass="37052">MTPNTADRTRRGRPAHSHAQPPPPRKARGTFGTRLDMKTSPYLYVAPFFVIFLIFQLYPLVYTFWVSLHNQPLGGEGEFVGADNFTALMKDEQFWNSVYNTLGIFVVSTVPQLLIGLYLANALNRKLRGRGFFRMTMAVPIITSTAAVAIIFGQIYNRDFGIANWVLGWFGVENIDWRATKWASWIAISTMVDWRWTGYNTLIYLASMQSIPKDLYESAALDGASARRQFWQITVPMLRPTIIFTVIISTIGGLQLFAEPLMFSSGSGNYTGGTLRQYQTVTMYLFENMFTRFNLGYAATVAWALFLLIVIVAFINYLLTRRIGSAK</sequence>
<dbReference type="SUPFAM" id="SSF160964">
    <property type="entry name" value="MalF N-terminal region-like"/>
    <property type="match status" value="1"/>
</dbReference>
<evidence type="ECO:0000256" key="2">
    <source>
        <dbReference type="ARBA" id="ARBA00022448"/>
    </source>
</evidence>
<feature type="transmembrane region" description="Helical" evidence="7">
    <location>
        <begin position="132"/>
        <end position="156"/>
    </location>
</feature>
<feature type="transmembrane region" description="Helical" evidence="7">
    <location>
        <begin position="182"/>
        <end position="206"/>
    </location>
</feature>
<evidence type="ECO:0000256" key="3">
    <source>
        <dbReference type="ARBA" id="ARBA00022475"/>
    </source>
</evidence>
<comment type="subcellular location">
    <subcellularLocation>
        <location evidence="1 7">Cell membrane</location>
        <topology evidence="1 7">Multi-pass membrane protein</topology>
    </subcellularLocation>
</comment>
<accession>A0ABQ5R6Z7</accession>
<evidence type="ECO:0000313" key="10">
    <source>
        <dbReference type="EMBL" id="GLI01341.1"/>
    </source>
</evidence>
<feature type="transmembrane region" description="Helical" evidence="7">
    <location>
        <begin position="98"/>
        <end position="120"/>
    </location>
</feature>
<evidence type="ECO:0000256" key="7">
    <source>
        <dbReference type="RuleBase" id="RU363032"/>
    </source>
</evidence>
<dbReference type="Gene3D" id="1.10.3720.10">
    <property type="entry name" value="MetI-like"/>
    <property type="match status" value="1"/>
</dbReference>
<dbReference type="PANTHER" id="PTHR30193:SF37">
    <property type="entry name" value="INNER MEMBRANE ABC TRANSPORTER PERMEASE PROTEIN YCJO"/>
    <property type="match status" value="1"/>
</dbReference>
<organism evidence="10 11">
    <name type="scientific">Phytohabitans aurantiacus</name>
    <dbReference type="NCBI Taxonomy" id="3016789"/>
    <lineage>
        <taxon>Bacteria</taxon>
        <taxon>Bacillati</taxon>
        <taxon>Actinomycetota</taxon>
        <taxon>Actinomycetes</taxon>
        <taxon>Micromonosporales</taxon>
        <taxon>Micromonosporaceae</taxon>
    </lineage>
</organism>
<evidence type="ECO:0000256" key="6">
    <source>
        <dbReference type="ARBA" id="ARBA00023136"/>
    </source>
</evidence>
<keyword evidence="5 7" id="KW-1133">Transmembrane helix</keyword>
<dbReference type="EMBL" id="BSDI01000043">
    <property type="protein sequence ID" value="GLI01341.1"/>
    <property type="molecule type" value="Genomic_DNA"/>
</dbReference>
<gene>
    <name evidence="10" type="ORF">Pa4123_66170</name>
</gene>
<proteinExistence type="inferred from homology"/>
<keyword evidence="6 7" id="KW-0472">Membrane</keyword>
<comment type="similarity">
    <text evidence="7">Belongs to the binding-protein-dependent transport system permease family.</text>
</comment>
<dbReference type="PROSITE" id="PS50928">
    <property type="entry name" value="ABC_TM1"/>
    <property type="match status" value="1"/>
</dbReference>
<dbReference type="SUPFAM" id="SSF161098">
    <property type="entry name" value="MetI-like"/>
    <property type="match status" value="1"/>
</dbReference>
<evidence type="ECO:0000259" key="9">
    <source>
        <dbReference type="PROSITE" id="PS50928"/>
    </source>
</evidence>
<dbReference type="InterPro" id="IPR051393">
    <property type="entry name" value="ABC_transporter_permease"/>
</dbReference>
<feature type="region of interest" description="Disordered" evidence="8">
    <location>
        <begin position="1"/>
        <end position="31"/>
    </location>
</feature>
<evidence type="ECO:0000256" key="5">
    <source>
        <dbReference type="ARBA" id="ARBA00022989"/>
    </source>
</evidence>
<feature type="domain" description="ABC transmembrane type-1" evidence="9">
    <location>
        <begin position="98"/>
        <end position="316"/>
    </location>
</feature>
<name>A0ABQ5R6Z7_9ACTN</name>
<dbReference type="Pfam" id="PF00528">
    <property type="entry name" value="BPD_transp_1"/>
    <property type="match status" value="1"/>
</dbReference>
<evidence type="ECO:0000256" key="1">
    <source>
        <dbReference type="ARBA" id="ARBA00004651"/>
    </source>
</evidence>
<evidence type="ECO:0000256" key="8">
    <source>
        <dbReference type="SAM" id="MobiDB-lite"/>
    </source>
</evidence>
<keyword evidence="4 7" id="KW-0812">Transmembrane</keyword>
<keyword evidence="3" id="KW-1003">Cell membrane</keyword>
<dbReference type="InterPro" id="IPR000515">
    <property type="entry name" value="MetI-like"/>
</dbReference>
<keyword evidence="2 7" id="KW-0813">Transport</keyword>
<dbReference type="PANTHER" id="PTHR30193">
    <property type="entry name" value="ABC TRANSPORTER PERMEASE PROTEIN"/>
    <property type="match status" value="1"/>
</dbReference>
<dbReference type="Proteomes" id="UP001144280">
    <property type="component" value="Unassembled WGS sequence"/>
</dbReference>
<evidence type="ECO:0000313" key="11">
    <source>
        <dbReference type="Proteomes" id="UP001144280"/>
    </source>
</evidence>
<dbReference type="CDD" id="cd06261">
    <property type="entry name" value="TM_PBP2"/>
    <property type="match status" value="1"/>
</dbReference>
<feature type="transmembrane region" description="Helical" evidence="7">
    <location>
        <begin position="237"/>
        <end position="258"/>
    </location>
</feature>
<protein>
    <submittedName>
        <fullName evidence="10">ABC transporter permease</fullName>
    </submittedName>
</protein>
<comment type="caution">
    <text evidence="10">The sequence shown here is derived from an EMBL/GenBank/DDBJ whole genome shotgun (WGS) entry which is preliminary data.</text>
</comment>
<evidence type="ECO:0000256" key="4">
    <source>
        <dbReference type="ARBA" id="ARBA00022692"/>
    </source>
</evidence>
<feature type="transmembrane region" description="Helical" evidence="7">
    <location>
        <begin position="42"/>
        <end position="65"/>
    </location>
</feature>
<dbReference type="InterPro" id="IPR035906">
    <property type="entry name" value="MetI-like_sf"/>
</dbReference>